<organism evidence="3">
    <name type="scientific">Peltigera dolichorrhiza</name>
    <dbReference type="NCBI Taxonomy" id="176453"/>
    <lineage>
        <taxon>Eukaryota</taxon>
        <taxon>Fungi</taxon>
        <taxon>Dikarya</taxon>
        <taxon>Ascomycota</taxon>
        <taxon>Pezizomycotina</taxon>
        <taxon>Lecanoromycetes</taxon>
        <taxon>OSLEUM clade</taxon>
        <taxon>Lecanoromycetidae</taxon>
        <taxon>Peltigerales</taxon>
        <taxon>Peltigerineae</taxon>
        <taxon>Peltigeraceae</taxon>
        <taxon>Peltigera</taxon>
    </lineage>
</organism>
<dbReference type="RefSeq" id="YP_009316276.1">
    <property type="nucleotide sequence ID" value="NC_031804.1"/>
</dbReference>
<keyword evidence="3" id="KW-0496">Mitochondrion</keyword>
<proteinExistence type="predicted"/>
<sequence>MERERQEELKNTIDDAEKNLKEVEKALELDKNLPVNRKHNNRHLNHIKEEFSSYLDNKSGSDITQSLEEIEAILKEEIDSLKKDIYGDQVDKDTDQPDSPDKTDKAENNDKTDKENEDKINQPVKSYERTDKYDKSEENTNQPKDKKDLDPSFFEQEMPGFLDDLD</sequence>
<evidence type="ECO:0000313" key="3">
    <source>
        <dbReference type="EMBL" id="ANE20406.1"/>
    </source>
</evidence>
<name>A0A1I7PC03_9LECA</name>
<geneLocation type="mitochondrion" evidence="3"/>
<reference evidence="3" key="1">
    <citation type="submission" date="2015-10" db="EMBL/GenBank/DDBJ databases">
        <title>Peltigera dolichorhiza mitochondrial genome.</title>
        <authorList>
            <person name="Goffinet B."/>
        </authorList>
    </citation>
    <scope>NUCLEOTIDE SEQUENCE</scope>
</reference>
<dbReference type="EMBL" id="KT946595">
    <property type="protein sequence ID" value="ANE20406.1"/>
    <property type="molecule type" value="Genomic_DNA"/>
</dbReference>
<gene>
    <name evidence="3" type="primary">ORF167</name>
</gene>
<keyword evidence="1" id="KW-0175">Coiled coil</keyword>
<dbReference type="AlphaFoldDB" id="A0A1I7PC03"/>
<feature type="region of interest" description="Disordered" evidence="2">
    <location>
        <begin position="84"/>
        <end position="166"/>
    </location>
</feature>
<accession>A0A1I7PC03</accession>
<protein>
    <submittedName>
        <fullName evidence="3">Uncharacterized protein</fullName>
    </submittedName>
</protein>
<feature type="coiled-coil region" evidence="1">
    <location>
        <begin position="6"/>
        <end position="33"/>
    </location>
</feature>
<feature type="compositionally biased region" description="Basic and acidic residues" evidence="2">
    <location>
        <begin position="84"/>
        <end position="150"/>
    </location>
</feature>
<evidence type="ECO:0000256" key="2">
    <source>
        <dbReference type="SAM" id="MobiDB-lite"/>
    </source>
</evidence>
<evidence type="ECO:0000256" key="1">
    <source>
        <dbReference type="SAM" id="Coils"/>
    </source>
</evidence>
<dbReference type="GeneID" id="30216748"/>